<sequence>MKIDCEAKCDVINDLLPLYQEGLLSEASVELVEAHLKTCGACKKEADTSINDAASLKSYENIEGNEAAATRQGDIETFKKIRKKITLGKVKGILLAVLGSLVMAILIITYLTAPNYLPYNEERVGIIEGSDNKVYLEFGEDVAGYDIHPYENDAGDGVEYRISTWDNLWSSVFPRRSSSMIVLNPEGENLSTIFYYTTDGQPDQVIYGTNPYPNGGSLTLPRLALNYYVILAAFCFLIALIFWKLFRKQGIRRFFEVAAMFFGSYVLSHGMLHGLSATTYSILRDFTEIMLLSVTIFMILLILRKVLVANKKQ</sequence>
<name>A0AA43XJ21_9CLOT</name>
<organism evidence="3 4">
    <name type="scientific">Isachenkonia alkalipeptolytica</name>
    <dbReference type="NCBI Taxonomy" id="2565777"/>
    <lineage>
        <taxon>Bacteria</taxon>
        <taxon>Bacillati</taxon>
        <taxon>Bacillota</taxon>
        <taxon>Clostridia</taxon>
        <taxon>Eubacteriales</taxon>
        <taxon>Clostridiaceae</taxon>
        <taxon>Isachenkonia</taxon>
    </lineage>
</organism>
<dbReference type="Pfam" id="PF13490">
    <property type="entry name" value="zf-HC2"/>
    <property type="match status" value="1"/>
</dbReference>
<evidence type="ECO:0000259" key="2">
    <source>
        <dbReference type="Pfam" id="PF13490"/>
    </source>
</evidence>
<dbReference type="RefSeq" id="WP_160718506.1">
    <property type="nucleotide sequence ID" value="NZ_SUMG01000001.1"/>
</dbReference>
<gene>
    <name evidence="3" type="ORF">ISALK_01750</name>
</gene>
<feature type="transmembrane region" description="Helical" evidence="1">
    <location>
        <begin position="92"/>
        <end position="113"/>
    </location>
</feature>
<dbReference type="Proteomes" id="UP000449710">
    <property type="component" value="Unassembled WGS sequence"/>
</dbReference>
<proteinExistence type="predicted"/>
<accession>A0AA43XJ21</accession>
<keyword evidence="1" id="KW-0472">Membrane</keyword>
<keyword evidence="4" id="KW-1185">Reference proteome</keyword>
<keyword evidence="1" id="KW-0812">Transmembrane</keyword>
<feature type="transmembrane region" description="Helical" evidence="1">
    <location>
        <begin position="225"/>
        <end position="246"/>
    </location>
</feature>
<evidence type="ECO:0000313" key="3">
    <source>
        <dbReference type="EMBL" id="NBG87216.1"/>
    </source>
</evidence>
<evidence type="ECO:0000256" key="1">
    <source>
        <dbReference type="SAM" id="Phobius"/>
    </source>
</evidence>
<dbReference type="EMBL" id="SUMG01000001">
    <property type="protein sequence ID" value="NBG87216.1"/>
    <property type="molecule type" value="Genomic_DNA"/>
</dbReference>
<keyword evidence="1" id="KW-1133">Transmembrane helix</keyword>
<protein>
    <recommendedName>
        <fullName evidence="2">Putative zinc-finger domain-containing protein</fullName>
    </recommendedName>
</protein>
<feature type="domain" description="Putative zinc-finger" evidence="2">
    <location>
        <begin position="9"/>
        <end position="42"/>
    </location>
</feature>
<feature type="transmembrane region" description="Helical" evidence="1">
    <location>
        <begin position="289"/>
        <end position="307"/>
    </location>
</feature>
<comment type="caution">
    <text evidence="3">The sequence shown here is derived from an EMBL/GenBank/DDBJ whole genome shotgun (WGS) entry which is preliminary data.</text>
</comment>
<feature type="transmembrane region" description="Helical" evidence="1">
    <location>
        <begin position="258"/>
        <end position="283"/>
    </location>
</feature>
<reference evidence="3 4" key="1">
    <citation type="submission" date="2019-04" db="EMBL/GenBank/DDBJ databases">
        <title>Isachenkonia alkalipeptolytica gen. nov. sp. nov. a new anaerobic, alkiliphilic organothrophic bacterium capable to reduce synthesized ferrihydrite isolated from a soda lake.</title>
        <authorList>
            <person name="Toshchakov S.V."/>
            <person name="Zavarzina D.G."/>
            <person name="Zhilina T.N."/>
            <person name="Kostrikina N.A."/>
            <person name="Kublanov I.V."/>
        </authorList>
    </citation>
    <scope>NUCLEOTIDE SEQUENCE [LARGE SCALE GENOMIC DNA]</scope>
    <source>
        <strain evidence="3 4">Z-1701</strain>
    </source>
</reference>
<dbReference type="AlphaFoldDB" id="A0AA43XJ21"/>
<evidence type="ECO:0000313" key="4">
    <source>
        <dbReference type="Proteomes" id="UP000449710"/>
    </source>
</evidence>
<dbReference type="InterPro" id="IPR027383">
    <property type="entry name" value="Znf_put"/>
</dbReference>